<dbReference type="PROSITE" id="PS51900">
    <property type="entry name" value="CB"/>
    <property type="match status" value="1"/>
</dbReference>
<dbReference type="AlphaFoldDB" id="A0AA46AFD3"/>
<dbReference type="Gene3D" id="1.10.150.130">
    <property type="match status" value="1"/>
</dbReference>
<evidence type="ECO:0000259" key="10">
    <source>
        <dbReference type="PROSITE" id="PS51898"/>
    </source>
</evidence>
<dbReference type="InterPro" id="IPR050090">
    <property type="entry name" value="Tyrosine_recombinase_XerCD"/>
</dbReference>
<dbReference type="PANTHER" id="PTHR30349">
    <property type="entry name" value="PHAGE INTEGRASE-RELATED"/>
    <property type="match status" value="1"/>
</dbReference>
<evidence type="ECO:0000256" key="5">
    <source>
        <dbReference type="ARBA" id="ARBA00022908"/>
    </source>
</evidence>
<evidence type="ECO:0000256" key="4">
    <source>
        <dbReference type="ARBA" id="ARBA00022829"/>
    </source>
</evidence>
<evidence type="ECO:0000256" key="6">
    <source>
        <dbReference type="ARBA" id="ARBA00023125"/>
    </source>
</evidence>
<keyword evidence="3" id="KW-0132">Cell division</keyword>
<dbReference type="EMBL" id="FXTU01000003">
    <property type="protein sequence ID" value="SMP18660.1"/>
    <property type="molecule type" value="Genomic_DNA"/>
</dbReference>
<feature type="domain" description="Core-binding (CB)" evidence="11">
    <location>
        <begin position="17"/>
        <end position="121"/>
    </location>
</feature>
<dbReference type="Pfam" id="PF00589">
    <property type="entry name" value="Phage_integrase"/>
    <property type="match status" value="1"/>
</dbReference>
<dbReference type="InterPro" id="IPR011010">
    <property type="entry name" value="DNA_brk_join_enz"/>
</dbReference>
<dbReference type="PROSITE" id="PS51898">
    <property type="entry name" value="TYR_RECOMBINASE"/>
    <property type="match status" value="1"/>
</dbReference>
<evidence type="ECO:0000256" key="3">
    <source>
        <dbReference type="ARBA" id="ARBA00022618"/>
    </source>
</evidence>
<evidence type="ECO:0000256" key="8">
    <source>
        <dbReference type="ARBA" id="ARBA00023306"/>
    </source>
</evidence>
<dbReference type="Proteomes" id="UP001157946">
    <property type="component" value="Unassembled WGS sequence"/>
</dbReference>
<evidence type="ECO:0000313" key="12">
    <source>
        <dbReference type="EMBL" id="SMP18660.1"/>
    </source>
</evidence>
<accession>A0AA46AFD3</accession>
<dbReference type="InterPro" id="IPR002104">
    <property type="entry name" value="Integrase_catalytic"/>
</dbReference>
<dbReference type="GO" id="GO:0003677">
    <property type="term" value="F:DNA binding"/>
    <property type="evidence" value="ECO:0007669"/>
    <property type="project" value="UniProtKB-UniRule"/>
</dbReference>
<evidence type="ECO:0000256" key="1">
    <source>
        <dbReference type="ARBA" id="ARBA00004496"/>
    </source>
</evidence>
<evidence type="ECO:0000256" key="7">
    <source>
        <dbReference type="ARBA" id="ARBA00023172"/>
    </source>
</evidence>
<dbReference type="GO" id="GO:0005737">
    <property type="term" value="C:cytoplasm"/>
    <property type="evidence" value="ECO:0007669"/>
    <property type="project" value="UniProtKB-SubCell"/>
</dbReference>
<keyword evidence="5" id="KW-0229">DNA integration</keyword>
<keyword evidence="2" id="KW-0963">Cytoplasm</keyword>
<sequence length="347" mass="40389">MKYLSRKLPENINRLAMELPEDVQEYILEMISADRSIETVAAYVYDFKLFFDYLEEHGHELEDVTGRTIKRFFRYIEHGYERKVTRKINGRLVETVQVRENSHAGKNRKRASLQSLFRYLVKCGALDRNPMTEFEDVTLRARNKQRVPVFLTHDEAMRLVHSVHDFFDMRNYKRLSWLRYRDLAILLIFLNTGLRVSELVRLDTTSIQEQKGTVRIVVLGKGNKERMLKLNNTATTALKDYMAVRPTPAPGYESALFLNRNGGRISRVSINKIINKYVKEADLPPKAKNISPHKLRHTLATLLLSNGANIRVVQEILGHSSINTTQIYTHVVNDQKDEELDRLDELM</sequence>
<dbReference type="InterPro" id="IPR044068">
    <property type="entry name" value="CB"/>
</dbReference>
<keyword evidence="7" id="KW-0233">DNA recombination</keyword>
<gene>
    <name evidence="12" type="ORF">SAMN06265361_103161</name>
</gene>
<dbReference type="InterPro" id="IPR010998">
    <property type="entry name" value="Integrase_recombinase_N"/>
</dbReference>
<keyword evidence="8" id="KW-0131">Cell cycle</keyword>
<organism evidence="12 13">
    <name type="scientific">Laceyella tengchongensis</name>
    <dbReference type="NCBI Taxonomy" id="574699"/>
    <lineage>
        <taxon>Bacteria</taxon>
        <taxon>Bacillati</taxon>
        <taxon>Bacillota</taxon>
        <taxon>Bacilli</taxon>
        <taxon>Bacillales</taxon>
        <taxon>Thermoactinomycetaceae</taxon>
        <taxon>Laceyella</taxon>
    </lineage>
</organism>
<keyword evidence="13" id="KW-1185">Reference proteome</keyword>
<dbReference type="RefSeq" id="WP_102992454.1">
    <property type="nucleotide sequence ID" value="NZ_FXTU01000003.1"/>
</dbReference>
<keyword evidence="6 9" id="KW-0238">DNA-binding</keyword>
<comment type="subcellular location">
    <subcellularLocation>
        <location evidence="1">Cytoplasm</location>
    </subcellularLocation>
</comment>
<comment type="caution">
    <text evidence="12">The sequence shown here is derived from an EMBL/GenBank/DDBJ whole genome shotgun (WGS) entry which is preliminary data.</text>
</comment>
<proteinExistence type="predicted"/>
<dbReference type="GO" id="GO:0007059">
    <property type="term" value="P:chromosome segregation"/>
    <property type="evidence" value="ECO:0007669"/>
    <property type="project" value="UniProtKB-KW"/>
</dbReference>
<dbReference type="GO" id="GO:0006310">
    <property type="term" value="P:DNA recombination"/>
    <property type="evidence" value="ECO:0007669"/>
    <property type="project" value="UniProtKB-KW"/>
</dbReference>
<dbReference type="Gene3D" id="1.10.443.10">
    <property type="entry name" value="Intergrase catalytic core"/>
    <property type="match status" value="1"/>
</dbReference>
<evidence type="ECO:0000256" key="9">
    <source>
        <dbReference type="PROSITE-ProRule" id="PRU01248"/>
    </source>
</evidence>
<feature type="domain" description="Tyr recombinase" evidence="10">
    <location>
        <begin position="146"/>
        <end position="341"/>
    </location>
</feature>
<dbReference type="GO" id="GO:0015074">
    <property type="term" value="P:DNA integration"/>
    <property type="evidence" value="ECO:0007669"/>
    <property type="project" value="UniProtKB-KW"/>
</dbReference>
<reference evidence="12" key="1">
    <citation type="submission" date="2017-05" db="EMBL/GenBank/DDBJ databases">
        <authorList>
            <person name="Varghese N."/>
            <person name="Submissions S."/>
        </authorList>
    </citation>
    <scope>NUCLEOTIDE SEQUENCE</scope>
    <source>
        <strain evidence="12">DSM 45262</strain>
    </source>
</reference>
<protein>
    <submittedName>
        <fullName evidence="12">Tyrosine recombinase XerC subunit</fullName>
    </submittedName>
</protein>
<evidence type="ECO:0000256" key="2">
    <source>
        <dbReference type="ARBA" id="ARBA00022490"/>
    </source>
</evidence>
<dbReference type="SUPFAM" id="SSF56349">
    <property type="entry name" value="DNA breaking-rejoining enzymes"/>
    <property type="match status" value="1"/>
</dbReference>
<evidence type="ECO:0000259" key="11">
    <source>
        <dbReference type="PROSITE" id="PS51900"/>
    </source>
</evidence>
<evidence type="ECO:0000313" key="13">
    <source>
        <dbReference type="Proteomes" id="UP001157946"/>
    </source>
</evidence>
<keyword evidence="4" id="KW-0159">Chromosome partition</keyword>
<dbReference type="PANTHER" id="PTHR30349:SF77">
    <property type="entry name" value="TYROSINE RECOMBINASE XERC"/>
    <property type="match status" value="1"/>
</dbReference>
<name>A0AA46AFD3_9BACL</name>
<dbReference type="InterPro" id="IPR013762">
    <property type="entry name" value="Integrase-like_cat_sf"/>
</dbReference>
<dbReference type="GO" id="GO:0051301">
    <property type="term" value="P:cell division"/>
    <property type="evidence" value="ECO:0007669"/>
    <property type="project" value="UniProtKB-KW"/>
</dbReference>